<proteinExistence type="inferred from homology"/>
<evidence type="ECO:0000256" key="3">
    <source>
        <dbReference type="SAM" id="SignalP"/>
    </source>
</evidence>
<gene>
    <name evidence="5" type="ORF">CTEN210_07548</name>
</gene>
<protein>
    <recommendedName>
        <fullName evidence="4">Thioredoxin domain-containing protein</fullName>
    </recommendedName>
</protein>
<dbReference type="PROSITE" id="PS00194">
    <property type="entry name" value="THIOREDOXIN_1"/>
    <property type="match status" value="1"/>
</dbReference>
<feature type="domain" description="Thioredoxin" evidence="4">
    <location>
        <begin position="8"/>
        <end position="124"/>
    </location>
</feature>
<dbReference type="PRINTS" id="PR00421">
    <property type="entry name" value="THIOREDOXIN"/>
</dbReference>
<feature type="chain" id="PRO_5041909337" description="Thioredoxin domain-containing protein" evidence="3">
    <location>
        <begin position="18"/>
        <end position="222"/>
    </location>
</feature>
<dbReference type="PANTHER" id="PTHR45672">
    <property type="entry name" value="PROTEIN DISULFIDE-ISOMERASE C17H9.14C-RELATED"/>
    <property type="match status" value="1"/>
</dbReference>
<evidence type="ECO:0000259" key="4">
    <source>
        <dbReference type="PROSITE" id="PS51352"/>
    </source>
</evidence>
<sequence length="222" mass="24154">MKLTILSLLSTITAASAAVLSLSPENFESATSGKTVFIKFFAPWCGHCKAMAADWEKLADAFASSTDALIAEVDCTDEANEGICGENGVQGFPTLKYGNPSALEDYQGGRDYDSLKAFADENLKPMCSPFNLDLCEGEEKAKIESYTAMSEDDLKAKIAAVDEIIKTADEEFEKGLEALQQEYMDMMENHEAKLAEAKESAQYKILKAVLALKKSQSGNDEL</sequence>
<name>A0AAD3CRX0_9STRA</name>
<dbReference type="Gene3D" id="3.40.30.10">
    <property type="entry name" value="Glutaredoxin"/>
    <property type="match status" value="1"/>
</dbReference>
<dbReference type="GO" id="GO:0005783">
    <property type="term" value="C:endoplasmic reticulum"/>
    <property type="evidence" value="ECO:0007669"/>
    <property type="project" value="TreeGrafter"/>
</dbReference>
<evidence type="ECO:0000313" key="5">
    <source>
        <dbReference type="EMBL" id="GFH51072.1"/>
    </source>
</evidence>
<dbReference type="CDD" id="cd02961">
    <property type="entry name" value="PDI_a_family"/>
    <property type="match status" value="1"/>
</dbReference>
<dbReference type="PROSITE" id="PS51352">
    <property type="entry name" value="THIOREDOXIN_2"/>
    <property type="match status" value="1"/>
</dbReference>
<dbReference type="SUPFAM" id="SSF52833">
    <property type="entry name" value="Thioredoxin-like"/>
    <property type="match status" value="1"/>
</dbReference>
<reference evidence="5 6" key="1">
    <citation type="journal article" date="2021" name="Sci. Rep.">
        <title>The genome of the diatom Chaetoceros tenuissimus carries an ancient integrated fragment of an extant virus.</title>
        <authorList>
            <person name="Hongo Y."/>
            <person name="Kimura K."/>
            <person name="Takaki Y."/>
            <person name="Yoshida Y."/>
            <person name="Baba S."/>
            <person name="Kobayashi G."/>
            <person name="Nagasaki K."/>
            <person name="Hano T."/>
            <person name="Tomaru Y."/>
        </authorList>
    </citation>
    <scope>NUCLEOTIDE SEQUENCE [LARGE SCALE GENOMIC DNA]</scope>
    <source>
        <strain evidence="5 6">NIES-3715</strain>
    </source>
</reference>
<evidence type="ECO:0000256" key="1">
    <source>
        <dbReference type="ARBA" id="ARBA00006347"/>
    </source>
</evidence>
<dbReference type="InterPro" id="IPR051063">
    <property type="entry name" value="PDI"/>
</dbReference>
<dbReference type="PANTHER" id="PTHR45672:SF3">
    <property type="entry name" value="THIOREDOXIN DOMAIN-CONTAINING PROTEIN 5"/>
    <property type="match status" value="1"/>
</dbReference>
<feature type="signal peptide" evidence="3">
    <location>
        <begin position="1"/>
        <end position="17"/>
    </location>
</feature>
<dbReference type="Proteomes" id="UP001054902">
    <property type="component" value="Unassembled WGS sequence"/>
</dbReference>
<comment type="caution">
    <text evidence="5">The sequence shown here is derived from an EMBL/GenBank/DDBJ whole genome shotgun (WGS) entry which is preliminary data.</text>
</comment>
<dbReference type="AlphaFoldDB" id="A0AAD3CRX0"/>
<dbReference type="InterPro" id="IPR017937">
    <property type="entry name" value="Thioredoxin_CS"/>
</dbReference>
<accession>A0AAD3CRX0</accession>
<comment type="similarity">
    <text evidence="1">Belongs to the protein disulfide isomerase family.</text>
</comment>
<evidence type="ECO:0000256" key="2">
    <source>
        <dbReference type="ARBA" id="ARBA00022729"/>
    </source>
</evidence>
<dbReference type="EMBL" id="BLLK01000045">
    <property type="protein sequence ID" value="GFH51072.1"/>
    <property type="molecule type" value="Genomic_DNA"/>
</dbReference>
<dbReference type="InterPro" id="IPR036249">
    <property type="entry name" value="Thioredoxin-like_sf"/>
</dbReference>
<organism evidence="5 6">
    <name type="scientific">Chaetoceros tenuissimus</name>
    <dbReference type="NCBI Taxonomy" id="426638"/>
    <lineage>
        <taxon>Eukaryota</taxon>
        <taxon>Sar</taxon>
        <taxon>Stramenopiles</taxon>
        <taxon>Ochrophyta</taxon>
        <taxon>Bacillariophyta</taxon>
        <taxon>Coscinodiscophyceae</taxon>
        <taxon>Chaetocerotophycidae</taxon>
        <taxon>Chaetocerotales</taxon>
        <taxon>Chaetocerotaceae</taxon>
        <taxon>Chaetoceros</taxon>
    </lineage>
</organism>
<dbReference type="GO" id="GO:0006457">
    <property type="term" value="P:protein folding"/>
    <property type="evidence" value="ECO:0007669"/>
    <property type="project" value="TreeGrafter"/>
</dbReference>
<keyword evidence="2 3" id="KW-0732">Signal</keyword>
<evidence type="ECO:0000313" key="6">
    <source>
        <dbReference type="Proteomes" id="UP001054902"/>
    </source>
</evidence>
<dbReference type="Pfam" id="PF00085">
    <property type="entry name" value="Thioredoxin"/>
    <property type="match status" value="1"/>
</dbReference>
<dbReference type="GO" id="GO:0003756">
    <property type="term" value="F:protein disulfide isomerase activity"/>
    <property type="evidence" value="ECO:0007669"/>
    <property type="project" value="TreeGrafter"/>
</dbReference>
<keyword evidence="6" id="KW-1185">Reference proteome</keyword>
<dbReference type="InterPro" id="IPR013766">
    <property type="entry name" value="Thioredoxin_domain"/>
</dbReference>